<name>A0ABT8GN89_9BACL</name>
<comment type="caution">
    <text evidence="1">The sequence shown here is derived from an EMBL/GenBank/DDBJ whole genome shotgun (WGS) entry which is preliminary data.</text>
</comment>
<accession>A0ABT8GN89</accession>
<keyword evidence="2" id="KW-1185">Reference proteome</keyword>
<proteinExistence type="predicted"/>
<reference evidence="1" key="1">
    <citation type="submission" date="2023-07" db="EMBL/GenBank/DDBJ databases">
        <title>Ureibacillus sp. isolated from freshwater well.</title>
        <authorList>
            <person name="Kirdat K."/>
            <person name="Bhatt A."/>
            <person name="Teware R."/>
            <person name="Bhavsar Y."/>
            <person name="Yadav A."/>
        </authorList>
    </citation>
    <scope>NUCLEOTIDE SEQUENCE</scope>
    <source>
        <strain evidence="1">BA0131</strain>
    </source>
</reference>
<dbReference type="EMBL" id="JAUHTQ010000003">
    <property type="protein sequence ID" value="MDN4492876.1"/>
    <property type="molecule type" value="Genomic_DNA"/>
</dbReference>
<sequence>MTLELHVVPPGGGEVDHVKQLSEGQIGHVPRKGEFVVFKEREGSSAFEVINVHTFYEEGQVSKFVILNIIIEAEPVRFPEGLGSESHNKLCDYHKVIKEYPETLY</sequence>
<protein>
    <submittedName>
        <fullName evidence="1">Uncharacterized protein</fullName>
    </submittedName>
</protein>
<dbReference type="RefSeq" id="WP_301137103.1">
    <property type="nucleotide sequence ID" value="NZ_JAUHTQ010000003.1"/>
</dbReference>
<dbReference type="Proteomes" id="UP001172743">
    <property type="component" value="Unassembled WGS sequence"/>
</dbReference>
<organism evidence="1 2">
    <name type="scientific">Ureibacillus aquaedulcis</name>
    <dbReference type="NCBI Taxonomy" id="3058421"/>
    <lineage>
        <taxon>Bacteria</taxon>
        <taxon>Bacillati</taxon>
        <taxon>Bacillota</taxon>
        <taxon>Bacilli</taxon>
        <taxon>Bacillales</taxon>
        <taxon>Caryophanaceae</taxon>
        <taxon>Ureibacillus</taxon>
    </lineage>
</organism>
<evidence type="ECO:0000313" key="2">
    <source>
        <dbReference type="Proteomes" id="UP001172743"/>
    </source>
</evidence>
<gene>
    <name evidence="1" type="ORF">QYB95_04935</name>
</gene>
<evidence type="ECO:0000313" key="1">
    <source>
        <dbReference type="EMBL" id="MDN4492876.1"/>
    </source>
</evidence>